<reference evidence="2" key="1">
    <citation type="journal article" date="2023" name="Nat. Plants">
        <title>Single-cell RNA sequencing provides a high-resolution roadmap for understanding the multicellular compartmentation of specialized metabolism.</title>
        <authorList>
            <person name="Sun S."/>
            <person name="Shen X."/>
            <person name="Li Y."/>
            <person name="Li Y."/>
            <person name="Wang S."/>
            <person name="Li R."/>
            <person name="Zhang H."/>
            <person name="Shen G."/>
            <person name="Guo B."/>
            <person name="Wei J."/>
            <person name="Xu J."/>
            <person name="St-Pierre B."/>
            <person name="Chen S."/>
            <person name="Sun C."/>
        </authorList>
    </citation>
    <scope>NUCLEOTIDE SEQUENCE [LARGE SCALE GENOMIC DNA]</scope>
</reference>
<proteinExistence type="predicted"/>
<name>A0ACC0B2G2_CATRO</name>
<protein>
    <submittedName>
        <fullName evidence="1">Uncharacterized protein</fullName>
    </submittedName>
</protein>
<keyword evidence="2" id="KW-1185">Reference proteome</keyword>
<comment type="caution">
    <text evidence="1">The sequence shown here is derived from an EMBL/GenBank/DDBJ whole genome shotgun (WGS) entry which is preliminary data.</text>
</comment>
<evidence type="ECO:0000313" key="2">
    <source>
        <dbReference type="Proteomes" id="UP001060085"/>
    </source>
</evidence>
<gene>
    <name evidence="1" type="ORF">M9H77_16681</name>
</gene>
<evidence type="ECO:0000313" key="1">
    <source>
        <dbReference type="EMBL" id="KAI5666828.1"/>
    </source>
</evidence>
<sequence length="100" mass="11405">MYKERGPGIKGLTRSTKPVPDIGPSASRPLLGDSGNYYICMLQPSLRDATHIIAVFLERFNGSYYTWSETLQPVRDMEWVEFQVGVHFKIHDVYGIRPTT</sequence>
<accession>A0ACC0B2G2</accession>
<organism evidence="1 2">
    <name type="scientific">Catharanthus roseus</name>
    <name type="common">Madagascar periwinkle</name>
    <name type="synonym">Vinca rosea</name>
    <dbReference type="NCBI Taxonomy" id="4058"/>
    <lineage>
        <taxon>Eukaryota</taxon>
        <taxon>Viridiplantae</taxon>
        <taxon>Streptophyta</taxon>
        <taxon>Embryophyta</taxon>
        <taxon>Tracheophyta</taxon>
        <taxon>Spermatophyta</taxon>
        <taxon>Magnoliopsida</taxon>
        <taxon>eudicotyledons</taxon>
        <taxon>Gunneridae</taxon>
        <taxon>Pentapetalae</taxon>
        <taxon>asterids</taxon>
        <taxon>lamiids</taxon>
        <taxon>Gentianales</taxon>
        <taxon>Apocynaceae</taxon>
        <taxon>Rauvolfioideae</taxon>
        <taxon>Vinceae</taxon>
        <taxon>Catharanthinae</taxon>
        <taxon>Catharanthus</taxon>
    </lineage>
</organism>
<dbReference type="Proteomes" id="UP001060085">
    <property type="component" value="Linkage Group LG04"/>
</dbReference>
<dbReference type="EMBL" id="CM044704">
    <property type="protein sequence ID" value="KAI5666828.1"/>
    <property type="molecule type" value="Genomic_DNA"/>
</dbReference>